<evidence type="ECO:0000256" key="17">
    <source>
        <dbReference type="HAMAP-Rule" id="MF_01965"/>
    </source>
</evidence>
<comment type="similarity">
    <text evidence="18">Belongs to the NnrE/AIBP family.</text>
</comment>
<dbReference type="PROSITE" id="PS51383">
    <property type="entry name" value="YJEF_C_3"/>
    <property type="match status" value="1"/>
</dbReference>
<comment type="function">
    <text evidence="18">Catalyzes the epimerization of the S- and R-forms of NAD(P)HX, a damaged form of NAD(P)H that is a result of enzymatic or heat-dependent hydration. This is a prerequisite for the S-specific NAD(P)H-hydrate dehydratase to allow the repair of both epimers of NAD(P)HX.</text>
</comment>
<gene>
    <name evidence="17" type="primary">nnrD</name>
    <name evidence="18" type="synonym">nnrE</name>
    <name evidence="22" type="ORF">HNQ92_002121</name>
</gene>
<dbReference type="InterPro" id="IPR004443">
    <property type="entry name" value="YjeF_N_dom"/>
</dbReference>
<comment type="cofactor">
    <cofactor evidence="18 19">
        <name>K(+)</name>
        <dbReference type="ChEBI" id="CHEBI:29103"/>
    </cofactor>
    <text evidence="18 19">Binds 1 potassium ion per subunit.</text>
</comment>
<evidence type="ECO:0000256" key="19">
    <source>
        <dbReference type="PIRNR" id="PIRNR017184"/>
    </source>
</evidence>
<feature type="binding site" evidence="17">
    <location>
        <position position="439"/>
    </location>
    <ligand>
        <name>(6S)-NADPHX</name>
        <dbReference type="ChEBI" id="CHEBI:64076"/>
    </ligand>
</feature>
<accession>A0A840TV60</accession>
<evidence type="ECO:0000256" key="15">
    <source>
        <dbReference type="ARBA" id="ARBA00048238"/>
    </source>
</evidence>
<keyword evidence="7 17" id="KW-0067">ATP-binding</keyword>
<proteinExistence type="inferred from homology"/>
<feature type="binding site" evidence="17">
    <location>
        <position position="323"/>
    </location>
    <ligand>
        <name>(6S)-NADPHX</name>
        <dbReference type="ChEBI" id="CHEBI:64076"/>
    </ligand>
</feature>
<comment type="function">
    <text evidence="14 19">Bifunctional enzyme that catalyzes the epimerization of the S- and R-forms of NAD(P)HX and the dehydration of the S-form of NAD(P)HX at the expense of ADP, which is converted to AMP. This allows the repair of both epimers of NAD(P)HX, a damaged form of NAD(P)H that is a result of enzymatic or heat-dependent hydration.</text>
</comment>
<dbReference type="InterPro" id="IPR029056">
    <property type="entry name" value="Ribokinase-like"/>
</dbReference>
<sequence>MKIFNVSQIRALDAHTIAHEPITSLDLMERAAKAFVCWYCARFDHQQTVRIFCGKGNNGGDGLAIARLLHHKEYLVQVYVVDYTEQASDDFRANLERMPQGAPLHFIKKQDELPAPAPGTILIDALLGSGLSRPVEGLLAAVIRAINQSEATVLSVDIASGLYADQPNGPEDVIVQPDYTVTFQLPKLAFMLPQNNRFIGDWQVVDIGLSADFIEQESTPYYFTDAAVARALIRPRLKFSHKGTFGHALLIAGSYGKMGAALLAGSACLRSGVGLLTAHVPRCGYSIVQTYMPEAMTQVDPHEEIITALPALEPYSVVGMGPGLGKDPQTLRVLEALIAQAQVPLVLDADALNLLAENPALLQKLPQGTILTPHPKEFQRLAGDAAHDYERLALARRFARKYQVVLCLKGGHTAVVFPDGTVHFNATGNAGMATGGTGDVLTGVLTALLAQKYPAEQAAQLGVYQHGAAGDRAAEQRTQTALIASDVVENLGW</sequence>
<dbReference type="GO" id="GO:0005524">
    <property type="term" value="F:ATP binding"/>
    <property type="evidence" value="ECO:0007669"/>
    <property type="project" value="UniProtKB-UniRule"/>
</dbReference>
<dbReference type="HAMAP" id="MF_01966">
    <property type="entry name" value="NADHX_epimerase"/>
    <property type="match status" value="1"/>
</dbReference>
<dbReference type="HAMAP" id="MF_01965">
    <property type="entry name" value="NADHX_dehydratase"/>
    <property type="match status" value="1"/>
</dbReference>
<feature type="binding site" evidence="18">
    <location>
        <begin position="128"/>
        <end position="134"/>
    </location>
    <ligand>
        <name>(6S)-NADPHX</name>
        <dbReference type="ChEBI" id="CHEBI:64076"/>
    </ligand>
</feature>
<dbReference type="EMBL" id="JACHGF010000003">
    <property type="protein sequence ID" value="MBB5283978.1"/>
    <property type="molecule type" value="Genomic_DNA"/>
</dbReference>
<dbReference type="GO" id="GO:0046872">
    <property type="term" value="F:metal ion binding"/>
    <property type="evidence" value="ECO:0007669"/>
    <property type="project" value="UniProtKB-UniRule"/>
</dbReference>
<keyword evidence="5 18" id="KW-0479">Metal-binding</keyword>
<evidence type="ECO:0000256" key="14">
    <source>
        <dbReference type="ARBA" id="ARBA00025153"/>
    </source>
</evidence>
<dbReference type="Proteomes" id="UP000557307">
    <property type="component" value="Unassembled WGS sequence"/>
</dbReference>
<evidence type="ECO:0000256" key="2">
    <source>
        <dbReference type="ARBA" id="ARBA00000909"/>
    </source>
</evidence>
<evidence type="ECO:0000256" key="1">
    <source>
        <dbReference type="ARBA" id="ARBA00000013"/>
    </source>
</evidence>
<evidence type="ECO:0000256" key="13">
    <source>
        <dbReference type="ARBA" id="ARBA00023268"/>
    </source>
</evidence>
<evidence type="ECO:0000256" key="6">
    <source>
        <dbReference type="ARBA" id="ARBA00022741"/>
    </source>
</evidence>
<comment type="similarity">
    <text evidence="17">Belongs to the NnrD/CARKD family.</text>
</comment>
<feature type="binding site" evidence="17">
    <location>
        <position position="260"/>
    </location>
    <ligand>
        <name>(6S)-NADPHX</name>
        <dbReference type="ChEBI" id="CHEBI:64076"/>
    </ligand>
</feature>
<feature type="domain" description="YjeF C-terminal" evidence="20">
    <location>
        <begin position="225"/>
        <end position="493"/>
    </location>
</feature>
<dbReference type="GO" id="GO:0052855">
    <property type="term" value="F:ADP-dependent NAD(P)H-hydrate dehydratase activity"/>
    <property type="evidence" value="ECO:0007669"/>
    <property type="project" value="UniProtKB-UniRule"/>
</dbReference>
<evidence type="ECO:0000256" key="16">
    <source>
        <dbReference type="ARBA" id="ARBA00049209"/>
    </source>
</evidence>
<comment type="catalytic activity">
    <reaction evidence="1 18 19">
        <text>(6R)-NADHX = (6S)-NADHX</text>
        <dbReference type="Rhea" id="RHEA:32215"/>
        <dbReference type="ChEBI" id="CHEBI:64074"/>
        <dbReference type="ChEBI" id="CHEBI:64075"/>
        <dbReference type="EC" id="5.1.99.6"/>
    </reaction>
</comment>
<feature type="binding site" evidence="17">
    <location>
        <position position="438"/>
    </location>
    <ligand>
        <name>AMP</name>
        <dbReference type="ChEBI" id="CHEBI:456215"/>
    </ligand>
</feature>
<name>A0A840TV60_9BACT</name>
<comment type="caution">
    <text evidence="18">Lacks conserved residue(s) required for the propagation of feature annotation.</text>
</comment>
<evidence type="ECO:0000256" key="7">
    <source>
        <dbReference type="ARBA" id="ARBA00022840"/>
    </source>
</evidence>
<feature type="binding site" evidence="18">
    <location>
        <begin position="57"/>
        <end position="61"/>
    </location>
    <ligand>
        <name>(6S)-NADPHX</name>
        <dbReference type="ChEBI" id="CHEBI:64076"/>
    </ligand>
</feature>
<feature type="binding site" evidence="18">
    <location>
        <position position="124"/>
    </location>
    <ligand>
        <name>K(+)</name>
        <dbReference type="ChEBI" id="CHEBI:29103"/>
    </ligand>
</feature>
<evidence type="ECO:0000313" key="23">
    <source>
        <dbReference type="Proteomes" id="UP000557307"/>
    </source>
</evidence>
<dbReference type="PANTHER" id="PTHR12592">
    <property type="entry name" value="ATP-DEPENDENT (S)-NAD(P)H-HYDRATE DEHYDRATASE FAMILY MEMBER"/>
    <property type="match status" value="1"/>
</dbReference>
<dbReference type="NCBIfam" id="TIGR00196">
    <property type="entry name" value="yjeF_cterm"/>
    <property type="match status" value="1"/>
</dbReference>
<evidence type="ECO:0000256" key="8">
    <source>
        <dbReference type="ARBA" id="ARBA00022857"/>
    </source>
</evidence>
<dbReference type="EC" id="5.1.99.6" evidence="19"/>
<evidence type="ECO:0000256" key="18">
    <source>
        <dbReference type="HAMAP-Rule" id="MF_01966"/>
    </source>
</evidence>
<reference evidence="22 23" key="1">
    <citation type="submission" date="2020-08" db="EMBL/GenBank/DDBJ databases">
        <title>Genomic Encyclopedia of Type Strains, Phase IV (KMG-IV): sequencing the most valuable type-strain genomes for metagenomic binning, comparative biology and taxonomic classification.</title>
        <authorList>
            <person name="Goeker M."/>
        </authorList>
    </citation>
    <scope>NUCLEOTIDE SEQUENCE [LARGE SCALE GENOMIC DNA]</scope>
    <source>
        <strain evidence="22 23">DSM 105074</strain>
    </source>
</reference>
<dbReference type="InterPro" id="IPR017953">
    <property type="entry name" value="Carbohydrate_kinase_pred_CS"/>
</dbReference>
<feature type="domain" description="YjeF N-terminal" evidence="21">
    <location>
        <begin position="9"/>
        <end position="215"/>
    </location>
</feature>
<comment type="catalytic activity">
    <reaction evidence="15 17 19">
        <text>(6S)-NADHX + ADP = AMP + phosphate + NADH + H(+)</text>
        <dbReference type="Rhea" id="RHEA:32223"/>
        <dbReference type="ChEBI" id="CHEBI:15378"/>
        <dbReference type="ChEBI" id="CHEBI:43474"/>
        <dbReference type="ChEBI" id="CHEBI:57945"/>
        <dbReference type="ChEBI" id="CHEBI:64074"/>
        <dbReference type="ChEBI" id="CHEBI:456215"/>
        <dbReference type="ChEBI" id="CHEBI:456216"/>
        <dbReference type="EC" id="4.2.1.136"/>
    </reaction>
</comment>
<evidence type="ECO:0000256" key="12">
    <source>
        <dbReference type="ARBA" id="ARBA00023239"/>
    </source>
</evidence>
<keyword evidence="9 18" id="KW-0630">Potassium</keyword>
<feature type="binding site" evidence="18">
    <location>
        <position position="58"/>
    </location>
    <ligand>
        <name>K(+)</name>
        <dbReference type="ChEBI" id="CHEBI:29103"/>
    </ligand>
</feature>
<comment type="similarity">
    <text evidence="3 19">In the N-terminal section; belongs to the NnrE/AIBP family.</text>
</comment>
<keyword evidence="12 17" id="KW-0456">Lyase</keyword>
<dbReference type="CDD" id="cd01171">
    <property type="entry name" value="YXKO-related"/>
    <property type="match status" value="1"/>
</dbReference>
<comment type="cofactor">
    <cofactor evidence="17">
        <name>Mg(2+)</name>
        <dbReference type="ChEBI" id="CHEBI:18420"/>
    </cofactor>
</comment>
<evidence type="ECO:0000256" key="9">
    <source>
        <dbReference type="ARBA" id="ARBA00022958"/>
    </source>
</evidence>
<comment type="catalytic activity">
    <reaction evidence="2 18 19">
        <text>(6R)-NADPHX = (6S)-NADPHX</text>
        <dbReference type="Rhea" id="RHEA:32227"/>
        <dbReference type="ChEBI" id="CHEBI:64076"/>
        <dbReference type="ChEBI" id="CHEBI:64077"/>
        <dbReference type="EC" id="5.1.99.6"/>
    </reaction>
</comment>
<evidence type="ECO:0000256" key="4">
    <source>
        <dbReference type="ARBA" id="ARBA00009524"/>
    </source>
</evidence>
<keyword evidence="11 18" id="KW-0413">Isomerase</keyword>
<evidence type="ECO:0000256" key="5">
    <source>
        <dbReference type="ARBA" id="ARBA00022723"/>
    </source>
</evidence>
<evidence type="ECO:0000313" key="22">
    <source>
        <dbReference type="EMBL" id="MBB5283978.1"/>
    </source>
</evidence>
<organism evidence="22 23">
    <name type="scientific">Rhabdobacter roseus</name>
    <dbReference type="NCBI Taxonomy" id="1655419"/>
    <lineage>
        <taxon>Bacteria</taxon>
        <taxon>Pseudomonadati</taxon>
        <taxon>Bacteroidota</taxon>
        <taxon>Cytophagia</taxon>
        <taxon>Cytophagales</taxon>
        <taxon>Cytophagaceae</taxon>
        <taxon>Rhabdobacter</taxon>
    </lineage>
</organism>
<keyword evidence="8 17" id="KW-0521">NADP</keyword>
<dbReference type="GO" id="GO:0046496">
    <property type="term" value="P:nicotinamide nucleotide metabolic process"/>
    <property type="evidence" value="ECO:0007669"/>
    <property type="project" value="UniProtKB-UniRule"/>
</dbReference>
<comment type="catalytic activity">
    <reaction evidence="16 17 19">
        <text>(6S)-NADPHX + ADP = AMP + phosphate + NADPH + H(+)</text>
        <dbReference type="Rhea" id="RHEA:32235"/>
        <dbReference type="ChEBI" id="CHEBI:15378"/>
        <dbReference type="ChEBI" id="CHEBI:43474"/>
        <dbReference type="ChEBI" id="CHEBI:57783"/>
        <dbReference type="ChEBI" id="CHEBI:64076"/>
        <dbReference type="ChEBI" id="CHEBI:456215"/>
        <dbReference type="ChEBI" id="CHEBI:456216"/>
        <dbReference type="EC" id="4.2.1.136"/>
    </reaction>
</comment>
<dbReference type="PROSITE" id="PS51385">
    <property type="entry name" value="YJEF_N"/>
    <property type="match status" value="1"/>
</dbReference>
<comment type="caution">
    <text evidence="22">The sequence shown here is derived from an EMBL/GenBank/DDBJ whole genome shotgun (WGS) entry which is preliminary data.</text>
</comment>
<dbReference type="PANTHER" id="PTHR12592:SF0">
    <property type="entry name" value="ATP-DEPENDENT (S)-NAD(P)H-HYDRATE DEHYDRATASE"/>
    <property type="match status" value="1"/>
</dbReference>
<evidence type="ECO:0000256" key="11">
    <source>
        <dbReference type="ARBA" id="ARBA00023235"/>
    </source>
</evidence>
<dbReference type="GO" id="GO:0110051">
    <property type="term" value="P:metabolite repair"/>
    <property type="evidence" value="ECO:0007669"/>
    <property type="project" value="TreeGrafter"/>
</dbReference>
<comment type="subunit">
    <text evidence="17">Homotetramer.</text>
</comment>
<dbReference type="Gene3D" id="3.40.50.10260">
    <property type="entry name" value="YjeF N-terminal domain"/>
    <property type="match status" value="1"/>
</dbReference>
<comment type="function">
    <text evidence="17">Catalyzes the dehydration of the S-form of NAD(P)HX at the expense of ADP, which is converted to AMP. Together with NAD(P)HX epimerase, which catalyzes the epimerization of the S- and R-forms, the enzyme allows the repair of both epimers of NAD(P)HX, a damaged form of NAD(P)H that is a result of enzymatic or heat-dependent hydration.</text>
</comment>
<evidence type="ECO:0000256" key="3">
    <source>
        <dbReference type="ARBA" id="ARBA00006001"/>
    </source>
</evidence>
<feature type="binding site" evidence="17">
    <location>
        <begin position="409"/>
        <end position="413"/>
    </location>
    <ligand>
        <name>AMP</name>
        <dbReference type="ChEBI" id="CHEBI:456215"/>
    </ligand>
</feature>
<feature type="binding site" evidence="17">
    <location>
        <position position="374"/>
    </location>
    <ligand>
        <name>(6S)-NADPHX</name>
        <dbReference type="ChEBI" id="CHEBI:64076"/>
    </ligand>
</feature>
<keyword evidence="13" id="KW-0511">Multifunctional enzyme</keyword>
<dbReference type="InterPro" id="IPR036652">
    <property type="entry name" value="YjeF_N_dom_sf"/>
</dbReference>
<keyword evidence="10 17" id="KW-0520">NAD</keyword>
<feature type="binding site" evidence="18">
    <location>
        <position position="160"/>
    </location>
    <ligand>
        <name>K(+)</name>
        <dbReference type="ChEBI" id="CHEBI:29103"/>
    </ligand>
</feature>
<dbReference type="Pfam" id="PF03853">
    <property type="entry name" value="YjeF_N"/>
    <property type="match status" value="1"/>
</dbReference>
<evidence type="ECO:0000259" key="20">
    <source>
        <dbReference type="PROSITE" id="PS51383"/>
    </source>
</evidence>
<dbReference type="GO" id="GO:0052856">
    <property type="term" value="F:NAD(P)HX epimerase activity"/>
    <property type="evidence" value="ECO:0007669"/>
    <property type="project" value="UniProtKB-UniRule"/>
</dbReference>
<evidence type="ECO:0000259" key="21">
    <source>
        <dbReference type="PROSITE" id="PS51385"/>
    </source>
</evidence>
<protein>
    <recommendedName>
        <fullName evidence="19">Bifunctional NAD(P)H-hydrate repair enzyme</fullName>
    </recommendedName>
    <alternativeName>
        <fullName evidence="19">Nicotinamide nucleotide repair protein</fullName>
    </alternativeName>
    <domain>
        <recommendedName>
            <fullName evidence="19">ADP-dependent (S)-NAD(P)H-hydrate dehydratase</fullName>
            <ecNumber evidence="19">4.2.1.136</ecNumber>
        </recommendedName>
        <alternativeName>
            <fullName evidence="19">ADP-dependent NAD(P)HX dehydratase</fullName>
        </alternativeName>
    </domain>
    <domain>
        <recommendedName>
            <fullName evidence="19">NAD(P)H-hydrate epimerase</fullName>
            <ecNumber evidence="19">5.1.99.6</ecNumber>
        </recommendedName>
    </domain>
</protein>
<dbReference type="NCBIfam" id="TIGR00197">
    <property type="entry name" value="yjeF_nterm"/>
    <property type="match status" value="1"/>
</dbReference>
<feature type="binding site" evidence="18">
    <location>
        <position position="157"/>
    </location>
    <ligand>
        <name>(6S)-NADPHX</name>
        <dbReference type="ChEBI" id="CHEBI:64076"/>
    </ligand>
</feature>
<dbReference type="RefSeq" id="WP_184173916.1">
    <property type="nucleotide sequence ID" value="NZ_JACHGF010000003.1"/>
</dbReference>
<dbReference type="InterPro" id="IPR000631">
    <property type="entry name" value="CARKD"/>
</dbReference>
<dbReference type="SUPFAM" id="SSF53613">
    <property type="entry name" value="Ribokinase-like"/>
    <property type="match status" value="1"/>
</dbReference>
<comment type="similarity">
    <text evidence="4 19">In the C-terminal section; belongs to the NnrD/CARKD family.</text>
</comment>
<dbReference type="EC" id="4.2.1.136" evidence="19"/>
<evidence type="ECO:0000256" key="10">
    <source>
        <dbReference type="ARBA" id="ARBA00023027"/>
    </source>
</evidence>
<dbReference type="Pfam" id="PF01256">
    <property type="entry name" value="Carb_kinase"/>
    <property type="match status" value="1"/>
</dbReference>
<dbReference type="PIRSF" id="PIRSF017184">
    <property type="entry name" value="Nnr"/>
    <property type="match status" value="1"/>
</dbReference>
<dbReference type="PROSITE" id="PS01050">
    <property type="entry name" value="YJEF_C_2"/>
    <property type="match status" value="1"/>
</dbReference>
<keyword evidence="6 17" id="KW-0547">Nucleotide-binding</keyword>
<keyword evidence="23" id="KW-1185">Reference proteome</keyword>
<dbReference type="AlphaFoldDB" id="A0A840TV60"/>
<dbReference type="InterPro" id="IPR030677">
    <property type="entry name" value="Nnr"/>
</dbReference>
<dbReference type="SUPFAM" id="SSF64153">
    <property type="entry name" value="YjeF N-terminal domain-like"/>
    <property type="match status" value="1"/>
</dbReference>
<dbReference type="Gene3D" id="3.40.1190.20">
    <property type="match status" value="1"/>
</dbReference>